<comment type="subcellular location">
    <subcellularLocation>
        <location evidence="9">Mitochondrion</location>
    </subcellularLocation>
    <subcellularLocation>
        <location evidence="9">Mitochondrion inner membrane</location>
    </subcellularLocation>
</comment>
<evidence type="ECO:0000256" key="1">
    <source>
        <dbReference type="ARBA" id="ARBA00007479"/>
    </source>
</evidence>
<evidence type="ECO:0000256" key="8">
    <source>
        <dbReference type="ARBA" id="ARBA00023136"/>
    </source>
</evidence>
<evidence type="ECO:0000256" key="3">
    <source>
        <dbReference type="ARBA" id="ARBA00022547"/>
    </source>
</evidence>
<dbReference type="SUPFAM" id="SSF161060">
    <property type="entry name" value="ATP synthase B chain-like"/>
    <property type="match status" value="1"/>
</dbReference>
<comment type="function">
    <text evidence="9">Subunit b, of the mitochondrial membrane ATP synthase complex (F(1)F(0) ATP synthase or Complex V) that produces ATP from ADP in the presence of a proton gradient across the membrane which is generated by electron transport complexes of the respiratory chain. ATP synthase complex consist of a soluble F(1) head domain - the catalytic core - and a membrane F(1) domain - the membrane proton channel. These two domains are linked by a central stalk rotating inside the F(1) region and a stationary peripheral stalk. During catalysis, ATP synthesis in the catalytic domain of F(1) is coupled via a rotary mechanism of the central stalk subunits to proton translocation. In vivo, can only synthesize ATP although its ATP hydrolase activity can be activated artificially in vitro. Part of the complex F(0) domain. Part of the complex F(0) domain and the peripheric stalk, which acts as a stator to hold the catalytic alpha(3)beta(3) subcomplex and subunit a/ATP6 static relative to the rotary elements.</text>
</comment>
<feature type="transmembrane region" description="Helical" evidence="10">
    <location>
        <begin position="201"/>
        <end position="222"/>
    </location>
</feature>
<evidence type="ECO:0000256" key="10">
    <source>
        <dbReference type="SAM" id="Phobius"/>
    </source>
</evidence>
<keyword evidence="10" id="KW-1133">Transmembrane helix</keyword>
<dbReference type="EnsemblMetazoa" id="G16716.2">
    <property type="protein sequence ID" value="G16716.2:cds"/>
    <property type="gene ID" value="G16716"/>
</dbReference>
<keyword evidence="8 9" id="KW-0472">Membrane</keyword>
<dbReference type="OrthoDB" id="67388at2759"/>
<evidence type="ECO:0000313" key="12">
    <source>
        <dbReference type="Proteomes" id="UP000005408"/>
    </source>
</evidence>
<dbReference type="AlphaFoldDB" id="A0A8W8J0D1"/>
<keyword evidence="3 9" id="KW-0138">CF(0)</keyword>
<evidence type="ECO:0000256" key="2">
    <source>
        <dbReference type="ARBA" id="ARBA00022448"/>
    </source>
</evidence>
<sequence length="388" mass="44332">MFRTVCNSFGKKRGVAQLYGITRLSVGQARCNTTSVQATGSKGEAPLWNEEDGWVVLDPPSDTAVVERLAKQEDWSNVHYLTRPDLSQQEKQWFKEAYKSPYKLYPPEKFLLKRGGNVVVEYVRVPVGTTRRQMIEKSFEAPEDEKDIAPFDLKKQWAWANKVLFGPQRDMKNYPSYVDPGTVPRPEIVHKFVPRSLFDAMVPYSGVTGFYVLSVGGVFALVGKGVIVSTYALSYFFYFGIAWAFTKLPPVRRFLDNRVPQLTNRLNEMYYVGPIQQKKDHISACIAAAQQTKDMIQQLPKLYDVQIENVDLQLENNYRDRLKQAFTEVKSRLDCQVALAATKAELEKDYMIDWITNQVVQNITPDLEKKNIQSCLAQLQTLSKSAKI</sequence>
<dbReference type="InterPro" id="IPR008688">
    <property type="entry name" value="ATP_synth_Bsub_B/MI25"/>
</dbReference>
<protein>
    <recommendedName>
        <fullName evidence="9">ATP synthase subunit b</fullName>
    </recommendedName>
</protein>
<dbReference type="Gene3D" id="1.20.5.2210">
    <property type="match status" value="1"/>
</dbReference>
<reference evidence="11" key="1">
    <citation type="submission" date="2022-08" db="UniProtKB">
        <authorList>
            <consortium name="EnsemblMetazoa"/>
        </authorList>
    </citation>
    <scope>IDENTIFICATION</scope>
    <source>
        <strain evidence="11">05x7-T-G4-1.051#20</strain>
    </source>
</reference>
<keyword evidence="5 9" id="KW-0999">Mitochondrion inner membrane</keyword>
<dbReference type="Pfam" id="PF05405">
    <property type="entry name" value="Mt_ATP-synt_B"/>
    <property type="match status" value="1"/>
</dbReference>
<dbReference type="GO" id="GO:0005743">
    <property type="term" value="C:mitochondrial inner membrane"/>
    <property type="evidence" value="ECO:0007669"/>
    <property type="project" value="UniProtKB-SubCell"/>
</dbReference>
<evidence type="ECO:0000256" key="4">
    <source>
        <dbReference type="ARBA" id="ARBA00022781"/>
    </source>
</evidence>
<keyword evidence="4 9" id="KW-0375">Hydrogen ion transport</keyword>
<dbReference type="GO" id="GO:0045259">
    <property type="term" value="C:proton-transporting ATP synthase complex"/>
    <property type="evidence" value="ECO:0007669"/>
    <property type="project" value="UniProtKB-KW"/>
</dbReference>
<accession>A0A8W8J0D1</accession>
<evidence type="ECO:0000256" key="5">
    <source>
        <dbReference type="ARBA" id="ARBA00022792"/>
    </source>
</evidence>
<evidence type="ECO:0000256" key="7">
    <source>
        <dbReference type="ARBA" id="ARBA00023128"/>
    </source>
</evidence>
<dbReference type="PANTHER" id="PTHR12733:SF3">
    <property type="entry name" value="ATP SYNTHASE F(0) COMPLEX SUBUNIT B1, MITOCHONDRIAL"/>
    <property type="match status" value="1"/>
</dbReference>
<evidence type="ECO:0000256" key="9">
    <source>
        <dbReference type="RuleBase" id="RU368017"/>
    </source>
</evidence>
<comment type="subunit">
    <text evidence="9">F-type ATPases have 2 components, CF(1) - the catalytic core - and CF(0) - the membrane proton channel. CF(1) and CF(0) have multiple subunits.</text>
</comment>
<keyword evidence="12" id="KW-1185">Reference proteome</keyword>
<keyword evidence="2 9" id="KW-0813">Transport</keyword>
<dbReference type="OMA" id="KQWAWAN"/>
<keyword evidence="7 9" id="KW-0496">Mitochondrion</keyword>
<organism evidence="11 12">
    <name type="scientific">Magallana gigas</name>
    <name type="common">Pacific oyster</name>
    <name type="synonym">Crassostrea gigas</name>
    <dbReference type="NCBI Taxonomy" id="29159"/>
    <lineage>
        <taxon>Eukaryota</taxon>
        <taxon>Metazoa</taxon>
        <taxon>Spiralia</taxon>
        <taxon>Lophotrochozoa</taxon>
        <taxon>Mollusca</taxon>
        <taxon>Bivalvia</taxon>
        <taxon>Autobranchia</taxon>
        <taxon>Pteriomorphia</taxon>
        <taxon>Ostreida</taxon>
        <taxon>Ostreoidea</taxon>
        <taxon>Ostreidae</taxon>
        <taxon>Magallana</taxon>
    </lineage>
</organism>
<dbReference type="PANTHER" id="PTHR12733">
    <property type="entry name" value="MITOCHONDRIAL ATP SYNTHASE B CHAIN"/>
    <property type="match status" value="1"/>
</dbReference>
<dbReference type="Proteomes" id="UP000005408">
    <property type="component" value="Unassembled WGS sequence"/>
</dbReference>
<evidence type="ECO:0000313" key="11">
    <source>
        <dbReference type="EnsemblMetazoa" id="G16716.3:cds"/>
    </source>
</evidence>
<evidence type="ECO:0000256" key="6">
    <source>
        <dbReference type="ARBA" id="ARBA00023065"/>
    </source>
</evidence>
<proteinExistence type="inferred from homology"/>
<dbReference type="InterPro" id="IPR013837">
    <property type="entry name" value="ATP_synth_F0_suB"/>
</dbReference>
<comment type="similarity">
    <text evidence="1 9">Belongs to the eukaryotic ATPase B chain family.</text>
</comment>
<keyword evidence="6 9" id="KW-0406">Ion transport</keyword>
<dbReference type="GO" id="GO:0046933">
    <property type="term" value="F:proton-transporting ATP synthase activity, rotational mechanism"/>
    <property type="evidence" value="ECO:0007669"/>
    <property type="project" value="TreeGrafter"/>
</dbReference>
<name>A0A8W8J0D1_MAGGI</name>
<feature type="transmembrane region" description="Helical" evidence="10">
    <location>
        <begin position="228"/>
        <end position="245"/>
    </location>
</feature>
<keyword evidence="10" id="KW-0812">Transmembrane</keyword>
<dbReference type="EnsemblMetazoa" id="G16716.3">
    <property type="protein sequence ID" value="G16716.3:cds"/>
    <property type="gene ID" value="G16716"/>
</dbReference>